<keyword evidence="6" id="KW-0378">Hydrolase</keyword>
<comment type="function">
    <text evidence="9">Involved in degradation of plant cell walls. Hydrolyzes the feruloyl-arabinose ester bond in arabinoxylans, and the feruloyl-galactose ester bond in pectin. Active against paranitrophenyl-acetate, methyl ferulate and wheat arabinoxylan.</text>
</comment>
<evidence type="ECO:0000256" key="9">
    <source>
        <dbReference type="ARBA" id="ARBA00025250"/>
    </source>
</evidence>
<evidence type="ECO:0000313" key="11">
    <source>
        <dbReference type="EMBL" id="MDC8769964.1"/>
    </source>
</evidence>
<keyword evidence="8" id="KW-0624">Polysaccharide degradation</keyword>
<comment type="subcellular location">
    <subcellularLocation>
        <location evidence="1">Secreted</location>
    </subcellularLocation>
</comment>
<dbReference type="RefSeq" id="WP_273598472.1">
    <property type="nucleotide sequence ID" value="NZ_JAQQXT010000001.1"/>
</dbReference>
<dbReference type="InterPro" id="IPR003140">
    <property type="entry name" value="PLipase/COase/thioEstase"/>
</dbReference>
<evidence type="ECO:0000313" key="12">
    <source>
        <dbReference type="Proteomes" id="UP001221189"/>
    </source>
</evidence>
<evidence type="ECO:0000256" key="6">
    <source>
        <dbReference type="ARBA" id="ARBA00022801"/>
    </source>
</evidence>
<dbReference type="PANTHER" id="PTHR38050">
    <property type="match status" value="1"/>
</dbReference>
<keyword evidence="3" id="KW-0964">Secreted</keyword>
<dbReference type="EMBL" id="JAQQXT010000001">
    <property type="protein sequence ID" value="MDC8769964.1"/>
    <property type="molecule type" value="Genomic_DNA"/>
</dbReference>
<dbReference type="SUPFAM" id="SSF53474">
    <property type="entry name" value="alpha/beta-Hydrolases"/>
    <property type="match status" value="1"/>
</dbReference>
<evidence type="ECO:0000259" key="10">
    <source>
        <dbReference type="Pfam" id="PF02230"/>
    </source>
</evidence>
<dbReference type="InterPro" id="IPR043595">
    <property type="entry name" value="FaeB/C/D"/>
</dbReference>
<comment type="caution">
    <text evidence="11">The sequence shown here is derived from an EMBL/GenBank/DDBJ whole genome shotgun (WGS) entry which is preliminary data.</text>
</comment>
<dbReference type="InterPro" id="IPR029058">
    <property type="entry name" value="AB_hydrolase_fold"/>
</dbReference>
<reference evidence="11 12" key="1">
    <citation type="submission" date="2022-10" db="EMBL/GenBank/DDBJ databases">
        <title>Paucibacter sp. hw1 Genome sequencing.</title>
        <authorList>
            <person name="Park S."/>
        </authorList>
    </citation>
    <scope>NUCLEOTIDE SEQUENCE [LARGE SCALE GENOMIC DNA]</scope>
    <source>
        <strain evidence="12">hw1</strain>
    </source>
</reference>
<dbReference type="PANTHER" id="PTHR38050:SF1">
    <property type="entry name" value="FERULOYL ESTERASE C"/>
    <property type="match status" value="1"/>
</dbReference>
<dbReference type="Proteomes" id="UP001221189">
    <property type="component" value="Unassembled WGS sequence"/>
</dbReference>
<evidence type="ECO:0000256" key="4">
    <source>
        <dbReference type="ARBA" id="ARBA00022651"/>
    </source>
</evidence>
<evidence type="ECO:0000256" key="1">
    <source>
        <dbReference type="ARBA" id="ARBA00004613"/>
    </source>
</evidence>
<keyword evidence="7" id="KW-0119">Carbohydrate metabolism</keyword>
<keyword evidence="12" id="KW-1185">Reference proteome</keyword>
<feature type="domain" description="Phospholipase/carboxylesterase/thioesterase" evidence="10">
    <location>
        <begin position="49"/>
        <end position="206"/>
    </location>
</feature>
<gene>
    <name evidence="11" type="ORF">PRZ03_00160</name>
</gene>
<dbReference type="Pfam" id="PF02230">
    <property type="entry name" value="Abhydrolase_2"/>
    <property type="match status" value="1"/>
</dbReference>
<evidence type="ECO:0000256" key="2">
    <source>
        <dbReference type="ARBA" id="ARBA00010278"/>
    </source>
</evidence>
<protein>
    <submittedName>
        <fullName evidence="11">PHB depolymerase family esterase</fullName>
    </submittedName>
</protein>
<comment type="similarity">
    <text evidence="2">Belongs to the faeC family.</text>
</comment>
<evidence type="ECO:0000256" key="7">
    <source>
        <dbReference type="ARBA" id="ARBA00023277"/>
    </source>
</evidence>
<sequence>MSFASLRRFFLGSSVVHGPVAAISKHQLQRPEGPRKFLLARPSQSPTGPRPLVILLHGFGASAAQLLGQGFPPSPLAHWLEIAEREQCLVAAPDGSGHSWNDAFADARVNAKTDDCGFIGALIDELIEARGVDAARVYVMGVSKGGMMAFRLATELAPKLAAFSAVLASMPLNSQCAPPQTPISALLIASSTDPLVRYGGGSFLKNRRQAGAMLGIEASALVWRQLAGLTGGTVSEELPHRQAKDKTLATRWIWGKDPQQLQVSLIRIDRGGHAEPSPTRRYPRWINWLTGAQNADFETAELGWEFFKDKRAAFVGPAPN</sequence>
<organism evidence="11 12">
    <name type="scientific">Roseateles albus</name>
    <dbReference type="NCBI Taxonomy" id="2987525"/>
    <lineage>
        <taxon>Bacteria</taxon>
        <taxon>Pseudomonadati</taxon>
        <taxon>Pseudomonadota</taxon>
        <taxon>Betaproteobacteria</taxon>
        <taxon>Burkholderiales</taxon>
        <taxon>Sphaerotilaceae</taxon>
        <taxon>Roseateles</taxon>
    </lineage>
</organism>
<evidence type="ECO:0000256" key="8">
    <source>
        <dbReference type="ARBA" id="ARBA00023326"/>
    </source>
</evidence>
<dbReference type="Gene3D" id="3.40.50.1820">
    <property type="entry name" value="alpha/beta hydrolase"/>
    <property type="match status" value="1"/>
</dbReference>
<accession>A0ABT5K936</accession>
<keyword evidence="4" id="KW-0858">Xylan degradation</keyword>
<evidence type="ECO:0000256" key="5">
    <source>
        <dbReference type="ARBA" id="ARBA00022729"/>
    </source>
</evidence>
<name>A0ABT5K936_9BURK</name>
<evidence type="ECO:0000256" key="3">
    <source>
        <dbReference type="ARBA" id="ARBA00022525"/>
    </source>
</evidence>
<keyword evidence="5" id="KW-0732">Signal</keyword>
<proteinExistence type="inferred from homology"/>